<feature type="transmembrane region" description="Helical" evidence="6">
    <location>
        <begin position="123"/>
        <end position="143"/>
    </location>
</feature>
<dbReference type="InterPro" id="IPR011701">
    <property type="entry name" value="MFS"/>
</dbReference>
<feature type="region of interest" description="Disordered" evidence="5">
    <location>
        <begin position="1"/>
        <end position="21"/>
    </location>
</feature>
<dbReference type="Gene3D" id="1.20.1250.20">
    <property type="entry name" value="MFS general substrate transporter like domains"/>
    <property type="match status" value="2"/>
</dbReference>
<organism evidence="8 9">
    <name type="scientific">Brevundimonas goettingensis</name>
    <dbReference type="NCBI Taxonomy" id="2774190"/>
    <lineage>
        <taxon>Bacteria</taxon>
        <taxon>Pseudomonadati</taxon>
        <taxon>Pseudomonadota</taxon>
        <taxon>Alphaproteobacteria</taxon>
        <taxon>Caulobacterales</taxon>
        <taxon>Caulobacteraceae</taxon>
        <taxon>Brevundimonas</taxon>
    </lineage>
</organism>
<name>A0A975C1Y3_9CAUL</name>
<feature type="transmembrane region" description="Helical" evidence="6">
    <location>
        <begin position="66"/>
        <end position="86"/>
    </location>
</feature>
<feature type="transmembrane region" description="Helical" evidence="6">
    <location>
        <begin position="299"/>
        <end position="317"/>
    </location>
</feature>
<dbReference type="PANTHER" id="PTHR23508:SF10">
    <property type="entry name" value="CARBOXYLIC ACID TRANSPORTER PROTEIN HOMOLOG"/>
    <property type="match status" value="1"/>
</dbReference>
<feature type="transmembrane region" description="Helical" evidence="6">
    <location>
        <begin position="275"/>
        <end position="292"/>
    </location>
</feature>
<evidence type="ECO:0000256" key="2">
    <source>
        <dbReference type="ARBA" id="ARBA00022692"/>
    </source>
</evidence>
<dbReference type="GO" id="GO:0005886">
    <property type="term" value="C:plasma membrane"/>
    <property type="evidence" value="ECO:0007669"/>
    <property type="project" value="TreeGrafter"/>
</dbReference>
<evidence type="ECO:0000256" key="5">
    <source>
        <dbReference type="SAM" id="MobiDB-lite"/>
    </source>
</evidence>
<feature type="transmembrane region" description="Helical" evidence="6">
    <location>
        <begin position="387"/>
        <end position="407"/>
    </location>
</feature>
<evidence type="ECO:0000313" key="9">
    <source>
        <dbReference type="Proteomes" id="UP000663918"/>
    </source>
</evidence>
<feature type="transmembrane region" description="Helical" evidence="6">
    <location>
        <begin position="235"/>
        <end position="255"/>
    </location>
</feature>
<evidence type="ECO:0000259" key="7">
    <source>
        <dbReference type="PROSITE" id="PS50850"/>
    </source>
</evidence>
<dbReference type="Pfam" id="PF07690">
    <property type="entry name" value="MFS_1"/>
    <property type="match status" value="1"/>
</dbReference>
<feature type="transmembrane region" description="Helical" evidence="6">
    <location>
        <begin position="98"/>
        <end position="117"/>
    </location>
</feature>
<evidence type="ECO:0000256" key="6">
    <source>
        <dbReference type="SAM" id="Phobius"/>
    </source>
</evidence>
<evidence type="ECO:0000313" key="8">
    <source>
        <dbReference type="EMBL" id="QTC89856.1"/>
    </source>
</evidence>
<keyword evidence="4 6" id="KW-0472">Membrane</keyword>
<dbReference type="GO" id="GO:0046943">
    <property type="term" value="F:carboxylic acid transmembrane transporter activity"/>
    <property type="evidence" value="ECO:0007669"/>
    <property type="project" value="TreeGrafter"/>
</dbReference>
<feature type="transmembrane region" description="Helical" evidence="6">
    <location>
        <begin position="155"/>
        <end position="181"/>
    </location>
</feature>
<dbReference type="InterPro" id="IPR036259">
    <property type="entry name" value="MFS_trans_sf"/>
</dbReference>
<sequence length="418" mass="43382">MAFSQGSSSQGSSDVADGSKGSGRWTFKAFIAVALCFVINMIDGMDIVAMSYVGPALSRDWSLSPSTLGLVFSAGLGGMAIGCLLVAPLADRFGRKPLIMTALTLMSIGMVACGFVTNVYELMAARVVVGAGIGTVLTTMAALTAEVAPRKYRSLAVGIVQGGYPLAAVGTGLVVAALLPTHGWQPLLLWAGVLTVVMLPAAWLILPKTSPEALRALKATSFKALVSKGFLKNTLLLWIAVFSGFMVLYYIVSWVPRLAIQAGLSETNGIYAGTLYNLGAFVGTVIMSSLSVRQPLTRVIPTFLVGATVAMLVFGLVPMSVALTLFTAFMIGVLLQGGFNGIYPLAASVYPEGVRATGIGWAYGIGRGGAIIGPWLGGYLIASGASLPILFGVYAVPMLICAAATRLTTPAEPTHVKG</sequence>
<evidence type="ECO:0000256" key="3">
    <source>
        <dbReference type="ARBA" id="ARBA00022989"/>
    </source>
</evidence>
<accession>A0A975C1Y3</accession>
<feature type="domain" description="Major facilitator superfamily (MFS) profile" evidence="7">
    <location>
        <begin position="32"/>
        <end position="413"/>
    </location>
</feature>
<dbReference type="PROSITE" id="PS50850">
    <property type="entry name" value="MFS"/>
    <property type="match status" value="1"/>
</dbReference>
<feature type="transmembrane region" description="Helical" evidence="6">
    <location>
        <begin position="29"/>
        <end position="54"/>
    </location>
</feature>
<dbReference type="PANTHER" id="PTHR23508">
    <property type="entry name" value="CARBOXYLIC ACID TRANSPORTER PROTEIN HOMOLOG"/>
    <property type="match status" value="1"/>
</dbReference>
<feature type="compositionally biased region" description="Low complexity" evidence="5">
    <location>
        <begin position="1"/>
        <end position="13"/>
    </location>
</feature>
<feature type="transmembrane region" description="Helical" evidence="6">
    <location>
        <begin position="323"/>
        <end position="346"/>
    </location>
</feature>
<reference evidence="8" key="1">
    <citation type="submission" date="2020-09" db="EMBL/GenBank/DDBJ databases">
        <title>Brevundimonas sp. LVF2 isolated from a puddle in Goettingen, Germany.</title>
        <authorList>
            <person name="Friedrich I."/>
            <person name="Klassen A."/>
            <person name="Hannes N."/>
            <person name="Schneider D."/>
            <person name="Hertel R."/>
            <person name="Daniel R."/>
        </authorList>
    </citation>
    <scope>NUCLEOTIDE SEQUENCE</scope>
    <source>
        <strain evidence="8">LVF2</strain>
    </source>
</reference>
<feature type="transmembrane region" description="Helical" evidence="6">
    <location>
        <begin position="358"/>
        <end position="381"/>
    </location>
</feature>
<dbReference type="InterPro" id="IPR020846">
    <property type="entry name" value="MFS_dom"/>
</dbReference>
<dbReference type="Proteomes" id="UP000663918">
    <property type="component" value="Chromosome"/>
</dbReference>
<dbReference type="InterPro" id="IPR005829">
    <property type="entry name" value="Sugar_transporter_CS"/>
</dbReference>
<dbReference type="PROSITE" id="PS00216">
    <property type="entry name" value="SUGAR_TRANSPORT_1"/>
    <property type="match status" value="1"/>
</dbReference>
<keyword evidence="3 6" id="KW-1133">Transmembrane helix</keyword>
<dbReference type="EMBL" id="CP062222">
    <property type="protein sequence ID" value="QTC89856.1"/>
    <property type="molecule type" value="Genomic_DNA"/>
</dbReference>
<proteinExistence type="predicted"/>
<evidence type="ECO:0000256" key="1">
    <source>
        <dbReference type="ARBA" id="ARBA00004141"/>
    </source>
</evidence>
<feature type="transmembrane region" description="Helical" evidence="6">
    <location>
        <begin position="187"/>
        <end position="206"/>
    </location>
</feature>
<protein>
    <submittedName>
        <fullName evidence="8">MFS transporter</fullName>
    </submittedName>
</protein>
<dbReference type="SUPFAM" id="SSF103473">
    <property type="entry name" value="MFS general substrate transporter"/>
    <property type="match status" value="1"/>
</dbReference>
<dbReference type="AlphaFoldDB" id="A0A975C1Y3"/>
<keyword evidence="2 6" id="KW-0812">Transmembrane</keyword>
<dbReference type="RefSeq" id="WP_207868186.1">
    <property type="nucleotide sequence ID" value="NZ_CP062222.1"/>
</dbReference>
<dbReference type="PROSITE" id="PS00217">
    <property type="entry name" value="SUGAR_TRANSPORT_2"/>
    <property type="match status" value="1"/>
</dbReference>
<comment type="subcellular location">
    <subcellularLocation>
        <location evidence="1">Membrane</location>
        <topology evidence="1">Multi-pass membrane protein</topology>
    </subcellularLocation>
</comment>
<keyword evidence="9" id="KW-1185">Reference proteome</keyword>
<dbReference type="KEGG" id="bgoe:IFJ75_11150"/>
<evidence type="ECO:0000256" key="4">
    <source>
        <dbReference type="ARBA" id="ARBA00023136"/>
    </source>
</evidence>
<gene>
    <name evidence="8" type="ORF">IFJ75_11150</name>
</gene>